<dbReference type="AlphaFoldDB" id="A0A0B2QIB1"/>
<dbReference type="Proteomes" id="UP000053555">
    <property type="component" value="Unassembled WGS sequence"/>
</dbReference>
<accession>A0A0B2QIB1</accession>
<organism evidence="1">
    <name type="scientific">Glycine soja</name>
    <name type="common">Wild soybean</name>
    <dbReference type="NCBI Taxonomy" id="3848"/>
    <lineage>
        <taxon>Eukaryota</taxon>
        <taxon>Viridiplantae</taxon>
        <taxon>Streptophyta</taxon>
        <taxon>Embryophyta</taxon>
        <taxon>Tracheophyta</taxon>
        <taxon>Spermatophyta</taxon>
        <taxon>Magnoliopsida</taxon>
        <taxon>eudicotyledons</taxon>
        <taxon>Gunneridae</taxon>
        <taxon>Pentapetalae</taxon>
        <taxon>rosids</taxon>
        <taxon>fabids</taxon>
        <taxon>Fabales</taxon>
        <taxon>Fabaceae</taxon>
        <taxon>Papilionoideae</taxon>
        <taxon>50 kb inversion clade</taxon>
        <taxon>NPAAA clade</taxon>
        <taxon>indigoferoid/millettioid clade</taxon>
        <taxon>Phaseoleae</taxon>
        <taxon>Glycine</taxon>
        <taxon>Glycine subgen. Soja</taxon>
    </lineage>
</organism>
<proteinExistence type="predicted"/>
<dbReference type="EMBL" id="KN658910">
    <property type="protein sequence ID" value="KHN19638.1"/>
    <property type="molecule type" value="Genomic_DNA"/>
</dbReference>
<gene>
    <name evidence="1" type="ORF">glysoja_047359</name>
</gene>
<sequence length="85" mass="9599">MSKVEDKISEQSRKCNDANRVEPFVVVEDMNGVVCPYISEDVGKVVVSVVVSLSHTEAESIVPESEPEDFNDNQTEKMNSFMMQW</sequence>
<reference evidence="1" key="1">
    <citation type="submission" date="2014-07" db="EMBL/GenBank/DDBJ databases">
        <title>Identification of a novel salt tolerance gene in wild soybean by whole-genome sequencing.</title>
        <authorList>
            <person name="Lam H.-M."/>
            <person name="Qi X."/>
            <person name="Li M.-W."/>
            <person name="Liu X."/>
            <person name="Xie M."/>
            <person name="Ni M."/>
            <person name="Xu X."/>
        </authorList>
    </citation>
    <scope>NUCLEOTIDE SEQUENCE [LARGE SCALE GENOMIC DNA]</scope>
    <source>
        <tissue evidence="1">Root</tissue>
    </source>
</reference>
<name>A0A0B2QIB1_GLYSO</name>
<evidence type="ECO:0000313" key="1">
    <source>
        <dbReference type="EMBL" id="KHN19638.1"/>
    </source>
</evidence>
<protein>
    <submittedName>
        <fullName evidence="1">Uncharacterized protein</fullName>
    </submittedName>
</protein>